<sequence>MDVGRLGALIGGAPEQQARVEMVLSNYLKRGGALGRMLVEEAGVAERTFADTVSRQLVMPLSDLRSDRPTADALAWVKGADAHRLGLLPLRFSTDVLTVAVCDPFDSEMVYFLESLPVIEVHLKITTASELRSGINHAYPALDEVNKYLVDFARSDAAVVGSQVETISASAFGTDEAPVIQVVNKIVTQALRDRASDVHIEPMDDRVRVRYRIDGALREVLSLPTEIGPALVSRIKIMADMNIVERRRPQDGQFQVTVDARDLDVRVAITPTIWGEKTVLRLLDKSRSLYRLSELGMPADSNAIYSRMVRSPFGMLIVSGPTGSGKTTTLYATLNEINREDINVMTIEDPVEYVFPSVNQIQINDQAGITFATGLKSMLRQDPDVILVGEVRDVETARIAVQSALTGHFVLSSVHATDSVSALIRLLDMGIESFLIAASVMGVVAQRLVRRICSSCAIEYTPSVADLAVFRSVIESDKSRFVRGAGCNVCSNTGYYGRVGVYEVLSITEEIRQLVVAGASPRELRDCAISQGLRTLRHEAGRMVENDITTIDEVIRNVYVSEGML</sequence>
<dbReference type="InterPro" id="IPR027417">
    <property type="entry name" value="P-loop_NTPase"/>
</dbReference>
<dbReference type="SUPFAM" id="SSF160246">
    <property type="entry name" value="EspE N-terminal domain-like"/>
    <property type="match status" value="1"/>
</dbReference>
<dbReference type="GO" id="GO:0005524">
    <property type="term" value="F:ATP binding"/>
    <property type="evidence" value="ECO:0007669"/>
    <property type="project" value="UniProtKB-KW"/>
</dbReference>
<reference evidence="5" key="1">
    <citation type="submission" date="2020-05" db="EMBL/GenBank/DDBJ databases">
        <authorList>
            <person name="Chiriac C."/>
            <person name="Salcher M."/>
            <person name="Ghai R."/>
            <person name="Kavagutti S V."/>
        </authorList>
    </citation>
    <scope>NUCLEOTIDE SEQUENCE</scope>
</reference>
<dbReference type="EMBL" id="CAFBOS010000025">
    <property type="protein sequence ID" value="CAB4985051.1"/>
    <property type="molecule type" value="Genomic_DNA"/>
</dbReference>
<name>A0A6J7AY77_9ZZZZ</name>
<dbReference type="SMART" id="SM00382">
    <property type="entry name" value="AAA"/>
    <property type="match status" value="1"/>
</dbReference>
<dbReference type="Pfam" id="PF00437">
    <property type="entry name" value="T2SSE"/>
    <property type="match status" value="1"/>
</dbReference>
<dbReference type="PROSITE" id="PS00662">
    <property type="entry name" value="T2SP_E"/>
    <property type="match status" value="1"/>
</dbReference>
<dbReference type="GO" id="GO:0005886">
    <property type="term" value="C:plasma membrane"/>
    <property type="evidence" value="ECO:0007669"/>
    <property type="project" value="TreeGrafter"/>
</dbReference>
<dbReference type="PANTHER" id="PTHR30258:SF2">
    <property type="entry name" value="COMG OPERON PROTEIN 1"/>
    <property type="match status" value="1"/>
</dbReference>
<evidence type="ECO:0000313" key="7">
    <source>
        <dbReference type="EMBL" id="CAB4985051.1"/>
    </source>
</evidence>
<evidence type="ECO:0000256" key="1">
    <source>
        <dbReference type="ARBA" id="ARBA00022741"/>
    </source>
</evidence>
<dbReference type="Gene3D" id="3.30.300.160">
    <property type="entry name" value="Type II secretion system, protein E, N-terminal domain"/>
    <property type="match status" value="1"/>
</dbReference>
<dbReference type="FunFam" id="3.40.50.300:FF:000398">
    <property type="entry name" value="Type IV pilus assembly ATPase PilB"/>
    <property type="match status" value="1"/>
</dbReference>
<evidence type="ECO:0000256" key="2">
    <source>
        <dbReference type="ARBA" id="ARBA00022840"/>
    </source>
</evidence>
<dbReference type="FunFam" id="3.30.450.90:FF:000001">
    <property type="entry name" value="Type II secretion system ATPase GspE"/>
    <property type="match status" value="1"/>
</dbReference>
<accession>A0A6J7AY77</accession>
<feature type="domain" description="Bacterial type II secretion system protein E" evidence="3">
    <location>
        <begin position="379"/>
        <end position="393"/>
    </location>
</feature>
<keyword evidence="1" id="KW-0547">Nucleotide-binding</keyword>
<dbReference type="InterPro" id="IPR037257">
    <property type="entry name" value="T2SS_E_N_sf"/>
</dbReference>
<dbReference type="EMBL" id="CAFABA010000206">
    <property type="protein sequence ID" value="CAB4836629.1"/>
    <property type="molecule type" value="Genomic_DNA"/>
</dbReference>
<proteinExistence type="predicted"/>
<dbReference type="InterPro" id="IPR001482">
    <property type="entry name" value="T2SS/T4SS_dom"/>
</dbReference>
<dbReference type="PANTHER" id="PTHR30258">
    <property type="entry name" value="TYPE II SECRETION SYSTEM PROTEIN GSPE-RELATED"/>
    <property type="match status" value="1"/>
</dbReference>
<dbReference type="CDD" id="cd01129">
    <property type="entry name" value="PulE-GspE-like"/>
    <property type="match status" value="1"/>
</dbReference>
<gene>
    <name evidence="4" type="ORF">UFOPK2754_01047</name>
    <name evidence="5" type="ORF">UFOPK3139_03073</name>
    <name evidence="6" type="ORF">UFOPK3543_01648</name>
    <name evidence="7" type="ORF">UFOPK3967_00618</name>
</gene>
<dbReference type="AlphaFoldDB" id="A0A6J7AY77"/>
<evidence type="ECO:0000313" key="4">
    <source>
        <dbReference type="EMBL" id="CAB4739321.1"/>
    </source>
</evidence>
<evidence type="ECO:0000313" key="5">
    <source>
        <dbReference type="EMBL" id="CAB4836629.1"/>
    </source>
</evidence>
<dbReference type="EMBL" id="CAEZYR010000030">
    <property type="protein sequence ID" value="CAB4739321.1"/>
    <property type="molecule type" value="Genomic_DNA"/>
</dbReference>
<evidence type="ECO:0000313" key="6">
    <source>
        <dbReference type="EMBL" id="CAB4913296.1"/>
    </source>
</evidence>
<dbReference type="InterPro" id="IPR003593">
    <property type="entry name" value="AAA+_ATPase"/>
</dbReference>
<dbReference type="Pfam" id="PF05157">
    <property type="entry name" value="MshEN"/>
    <property type="match status" value="1"/>
</dbReference>
<dbReference type="SUPFAM" id="SSF52540">
    <property type="entry name" value="P-loop containing nucleoside triphosphate hydrolases"/>
    <property type="match status" value="1"/>
</dbReference>
<organism evidence="5">
    <name type="scientific">freshwater metagenome</name>
    <dbReference type="NCBI Taxonomy" id="449393"/>
    <lineage>
        <taxon>unclassified sequences</taxon>
        <taxon>metagenomes</taxon>
        <taxon>ecological metagenomes</taxon>
    </lineage>
</organism>
<dbReference type="Gene3D" id="3.40.50.300">
    <property type="entry name" value="P-loop containing nucleotide triphosphate hydrolases"/>
    <property type="match status" value="1"/>
</dbReference>
<dbReference type="Gene3D" id="3.30.450.90">
    <property type="match status" value="1"/>
</dbReference>
<evidence type="ECO:0000259" key="3">
    <source>
        <dbReference type="PROSITE" id="PS00662"/>
    </source>
</evidence>
<dbReference type="GO" id="GO:0016887">
    <property type="term" value="F:ATP hydrolysis activity"/>
    <property type="evidence" value="ECO:0007669"/>
    <property type="project" value="TreeGrafter"/>
</dbReference>
<dbReference type="EMBL" id="CAFBMH010000059">
    <property type="protein sequence ID" value="CAB4913296.1"/>
    <property type="molecule type" value="Genomic_DNA"/>
</dbReference>
<dbReference type="InterPro" id="IPR007831">
    <property type="entry name" value="T2SS_GspE_N"/>
</dbReference>
<keyword evidence="2" id="KW-0067">ATP-binding</keyword>
<protein>
    <submittedName>
        <fullName evidence="5">Unannotated protein</fullName>
    </submittedName>
</protein>